<keyword evidence="1" id="KW-1133">Transmembrane helix</keyword>
<feature type="transmembrane region" description="Helical" evidence="1">
    <location>
        <begin position="49"/>
        <end position="71"/>
    </location>
</feature>
<evidence type="ECO:0000313" key="2">
    <source>
        <dbReference type="EMBL" id="KKN38539.1"/>
    </source>
</evidence>
<accession>A0A0F9Q7T1</accession>
<feature type="transmembrane region" description="Helical" evidence="1">
    <location>
        <begin position="83"/>
        <end position="103"/>
    </location>
</feature>
<keyword evidence="1" id="KW-0472">Membrane</keyword>
<keyword evidence="1" id="KW-0812">Transmembrane</keyword>
<organism evidence="2">
    <name type="scientific">marine sediment metagenome</name>
    <dbReference type="NCBI Taxonomy" id="412755"/>
    <lineage>
        <taxon>unclassified sequences</taxon>
        <taxon>metagenomes</taxon>
        <taxon>ecological metagenomes</taxon>
    </lineage>
</organism>
<proteinExistence type="predicted"/>
<sequence>MNKESKESIDKVVELVDKNIDRLVEKIAELGPEAAYGFNEIIAKISVEAWTIVFMVPLVCFASWTAFYKAVKYGIKKDWDGASFAFGVSSGILCLFSTVGLVVDVPRFLAQALHPVGYFLLEVLK</sequence>
<comment type="caution">
    <text evidence="2">The sequence shown here is derived from an EMBL/GenBank/DDBJ whole genome shotgun (WGS) entry which is preliminary data.</text>
</comment>
<gene>
    <name evidence="2" type="ORF">LCGC14_0752340</name>
</gene>
<dbReference type="EMBL" id="LAZR01001821">
    <property type="protein sequence ID" value="KKN38539.1"/>
    <property type="molecule type" value="Genomic_DNA"/>
</dbReference>
<reference evidence="2" key="1">
    <citation type="journal article" date="2015" name="Nature">
        <title>Complex archaea that bridge the gap between prokaryotes and eukaryotes.</title>
        <authorList>
            <person name="Spang A."/>
            <person name="Saw J.H."/>
            <person name="Jorgensen S.L."/>
            <person name="Zaremba-Niedzwiedzka K."/>
            <person name="Martijn J."/>
            <person name="Lind A.E."/>
            <person name="van Eijk R."/>
            <person name="Schleper C."/>
            <person name="Guy L."/>
            <person name="Ettema T.J."/>
        </authorList>
    </citation>
    <scope>NUCLEOTIDE SEQUENCE</scope>
</reference>
<dbReference type="AlphaFoldDB" id="A0A0F9Q7T1"/>
<protein>
    <submittedName>
        <fullName evidence="2">Uncharacterized protein</fullName>
    </submittedName>
</protein>
<evidence type="ECO:0000256" key="1">
    <source>
        <dbReference type="SAM" id="Phobius"/>
    </source>
</evidence>
<name>A0A0F9Q7T1_9ZZZZ</name>